<evidence type="ECO:0000313" key="4">
    <source>
        <dbReference type="Proteomes" id="UP000541558"/>
    </source>
</evidence>
<evidence type="ECO:0000256" key="1">
    <source>
        <dbReference type="SAM" id="Phobius"/>
    </source>
</evidence>
<dbReference type="OrthoDB" id="2953532at2759"/>
<comment type="caution">
    <text evidence="3">The sequence shown here is derived from an EMBL/GenBank/DDBJ whole genome shotgun (WGS) entry which is preliminary data.</text>
</comment>
<dbReference type="AlphaFoldDB" id="A0A8H5BP89"/>
<dbReference type="EMBL" id="JAACJK010000163">
    <property type="protein sequence ID" value="KAF5326078.1"/>
    <property type="molecule type" value="Genomic_DNA"/>
</dbReference>
<keyword evidence="2" id="KW-0732">Signal</keyword>
<keyword evidence="1" id="KW-1133">Transmembrane helix</keyword>
<keyword evidence="4" id="KW-1185">Reference proteome</keyword>
<sequence>MQSLFFLFALFTALANQVLAFEIAVGNKVFKTTELFAIPESPVKTACAANCTDATTKIAACNDDTPCLCRAETFNAMLSCETCMFNYLIAKNKPMPDPRAGSNVVVGGYVAVCKGVNPALMTGQTALKVPAGWDGPLVSILPIGGAIVTVLFAGILGVSAILLLSNM</sequence>
<accession>A0A8H5BP89</accession>
<proteinExistence type="predicted"/>
<protein>
    <submittedName>
        <fullName evidence="3">Uncharacterized protein</fullName>
    </submittedName>
</protein>
<feature type="transmembrane region" description="Helical" evidence="1">
    <location>
        <begin position="140"/>
        <end position="164"/>
    </location>
</feature>
<organism evidence="3 4">
    <name type="scientific">Ephemerocybe angulata</name>
    <dbReference type="NCBI Taxonomy" id="980116"/>
    <lineage>
        <taxon>Eukaryota</taxon>
        <taxon>Fungi</taxon>
        <taxon>Dikarya</taxon>
        <taxon>Basidiomycota</taxon>
        <taxon>Agaricomycotina</taxon>
        <taxon>Agaricomycetes</taxon>
        <taxon>Agaricomycetidae</taxon>
        <taxon>Agaricales</taxon>
        <taxon>Agaricineae</taxon>
        <taxon>Psathyrellaceae</taxon>
        <taxon>Ephemerocybe</taxon>
    </lineage>
</organism>
<dbReference type="Proteomes" id="UP000541558">
    <property type="component" value="Unassembled WGS sequence"/>
</dbReference>
<feature type="signal peptide" evidence="2">
    <location>
        <begin position="1"/>
        <end position="20"/>
    </location>
</feature>
<feature type="chain" id="PRO_5034323339" evidence="2">
    <location>
        <begin position="21"/>
        <end position="167"/>
    </location>
</feature>
<evidence type="ECO:0000313" key="3">
    <source>
        <dbReference type="EMBL" id="KAF5326078.1"/>
    </source>
</evidence>
<name>A0A8H5BP89_9AGAR</name>
<keyword evidence="1" id="KW-0812">Transmembrane</keyword>
<reference evidence="3 4" key="1">
    <citation type="journal article" date="2020" name="ISME J.">
        <title>Uncovering the hidden diversity of litter-decomposition mechanisms in mushroom-forming fungi.</title>
        <authorList>
            <person name="Floudas D."/>
            <person name="Bentzer J."/>
            <person name="Ahren D."/>
            <person name="Johansson T."/>
            <person name="Persson P."/>
            <person name="Tunlid A."/>
        </authorList>
    </citation>
    <scope>NUCLEOTIDE SEQUENCE [LARGE SCALE GENOMIC DNA]</scope>
    <source>
        <strain evidence="3 4">CBS 175.51</strain>
    </source>
</reference>
<evidence type="ECO:0000256" key="2">
    <source>
        <dbReference type="SAM" id="SignalP"/>
    </source>
</evidence>
<gene>
    <name evidence="3" type="ORF">D9611_000904</name>
</gene>
<keyword evidence="1" id="KW-0472">Membrane</keyword>